<dbReference type="EMBL" id="JAQQAF010000007">
    <property type="protein sequence ID" value="KAJ8471597.1"/>
    <property type="molecule type" value="Genomic_DNA"/>
</dbReference>
<dbReference type="AlphaFoldDB" id="A0AAV8QGT2"/>
<protein>
    <submittedName>
        <fullName evidence="1">Uncharacterized protein</fullName>
    </submittedName>
</protein>
<organism evidence="1 2">
    <name type="scientific">Ensete ventricosum</name>
    <name type="common">Abyssinian banana</name>
    <name type="synonym">Musa ensete</name>
    <dbReference type="NCBI Taxonomy" id="4639"/>
    <lineage>
        <taxon>Eukaryota</taxon>
        <taxon>Viridiplantae</taxon>
        <taxon>Streptophyta</taxon>
        <taxon>Embryophyta</taxon>
        <taxon>Tracheophyta</taxon>
        <taxon>Spermatophyta</taxon>
        <taxon>Magnoliopsida</taxon>
        <taxon>Liliopsida</taxon>
        <taxon>Zingiberales</taxon>
        <taxon>Musaceae</taxon>
        <taxon>Ensete</taxon>
    </lineage>
</organism>
<comment type="caution">
    <text evidence="1">The sequence shown here is derived from an EMBL/GenBank/DDBJ whole genome shotgun (WGS) entry which is preliminary data.</text>
</comment>
<proteinExistence type="predicted"/>
<dbReference type="Proteomes" id="UP001222027">
    <property type="component" value="Unassembled WGS sequence"/>
</dbReference>
<accession>A0AAV8QGT2</accession>
<name>A0AAV8QGT2_ENSVE</name>
<evidence type="ECO:0000313" key="2">
    <source>
        <dbReference type="Proteomes" id="UP001222027"/>
    </source>
</evidence>
<evidence type="ECO:0000313" key="1">
    <source>
        <dbReference type="EMBL" id="KAJ8471597.1"/>
    </source>
</evidence>
<sequence length="186" mass="20553">MSPASPRSRTARNSAPALLRSSRRGIRVAGMMFAAWPPCISTTVSVAAGGLLSHSKHGTVHGSTALPKAKISNKNCGDYIDDVQRKQLKRKGEKRIKLFNSCKPRFCMLLHQSGSTLKIIKMCFFVEAPPLITGVLRKLILICLKEEDDRNPSMTPVCRTFHQPESNSLFGSYMGLIRYFLKGVAC</sequence>
<gene>
    <name evidence="1" type="ORF">OPV22_025940</name>
</gene>
<keyword evidence="2" id="KW-1185">Reference proteome</keyword>
<reference evidence="1 2" key="1">
    <citation type="submission" date="2022-12" db="EMBL/GenBank/DDBJ databases">
        <title>Chromosome-scale assembly of the Ensete ventricosum genome.</title>
        <authorList>
            <person name="Dussert Y."/>
            <person name="Stocks J."/>
            <person name="Wendawek A."/>
            <person name="Woldeyes F."/>
            <person name="Nichols R.A."/>
            <person name="Borrell J.S."/>
        </authorList>
    </citation>
    <scope>NUCLEOTIDE SEQUENCE [LARGE SCALE GENOMIC DNA]</scope>
    <source>
        <strain evidence="2">cv. Maze</strain>
        <tissue evidence="1">Seeds</tissue>
    </source>
</reference>